<gene>
    <name evidence="1" type="ORF">GCM10011333_12390</name>
</gene>
<dbReference type="EMBL" id="BMFY01000004">
    <property type="protein sequence ID" value="GGA11063.1"/>
    <property type="molecule type" value="Genomic_DNA"/>
</dbReference>
<evidence type="ECO:0000313" key="1">
    <source>
        <dbReference type="EMBL" id="GGA11063.1"/>
    </source>
</evidence>
<dbReference type="AlphaFoldDB" id="A0A8J2TXF2"/>
<name>A0A8J2TXF2_9MICO</name>
<accession>A0A8J2TXF2</accession>
<keyword evidence="2" id="KW-1185">Reference proteome</keyword>
<comment type="caution">
    <text evidence="1">The sequence shown here is derived from an EMBL/GenBank/DDBJ whole genome shotgun (WGS) entry which is preliminary data.</text>
</comment>
<dbReference type="Proteomes" id="UP000616114">
    <property type="component" value="Unassembled WGS sequence"/>
</dbReference>
<reference evidence="1" key="1">
    <citation type="journal article" date="2014" name="Int. J. Syst. Evol. Microbiol.">
        <title>Complete genome sequence of Corynebacterium casei LMG S-19264T (=DSM 44701T), isolated from a smear-ripened cheese.</title>
        <authorList>
            <consortium name="US DOE Joint Genome Institute (JGI-PGF)"/>
            <person name="Walter F."/>
            <person name="Albersmeier A."/>
            <person name="Kalinowski J."/>
            <person name="Ruckert C."/>
        </authorList>
    </citation>
    <scope>NUCLEOTIDE SEQUENCE</scope>
    <source>
        <strain evidence="1">CGMCC 1.12785</strain>
    </source>
</reference>
<evidence type="ECO:0000313" key="2">
    <source>
        <dbReference type="Proteomes" id="UP000616114"/>
    </source>
</evidence>
<proteinExistence type="predicted"/>
<dbReference type="RefSeq" id="WP_188550053.1">
    <property type="nucleotide sequence ID" value="NZ_BMFY01000004.1"/>
</dbReference>
<reference evidence="1" key="2">
    <citation type="submission" date="2020-09" db="EMBL/GenBank/DDBJ databases">
        <authorList>
            <person name="Sun Q."/>
            <person name="Zhou Y."/>
        </authorList>
    </citation>
    <scope>NUCLEOTIDE SEQUENCE</scope>
    <source>
        <strain evidence="1">CGMCC 1.12785</strain>
    </source>
</reference>
<organism evidence="1 2">
    <name type="scientific">Sediminivirga luteola</name>
    <dbReference type="NCBI Taxonomy" id="1774748"/>
    <lineage>
        <taxon>Bacteria</taxon>
        <taxon>Bacillati</taxon>
        <taxon>Actinomycetota</taxon>
        <taxon>Actinomycetes</taxon>
        <taxon>Micrococcales</taxon>
        <taxon>Brevibacteriaceae</taxon>
        <taxon>Sediminivirga</taxon>
    </lineage>
</organism>
<sequence>MDYSTLTDEQRSACIQMLGWLHGRAIQINETGEFDGTTAIAVSYAFKKFEALVIEELEALVGD</sequence>
<protein>
    <submittedName>
        <fullName evidence="1">Uncharacterized protein</fullName>
    </submittedName>
</protein>